<dbReference type="Pfam" id="PF24321">
    <property type="entry name" value="DUF7493"/>
    <property type="match status" value="1"/>
</dbReference>
<dbReference type="EMBL" id="LAYC01000003">
    <property type="protein sequence ID" value="KYK55924.1"/>
    <property type="molecule type" value="Genomic_DNA"/>
</dbReference>
<dbReference type="Proteomes" id="UP000076580">
    <property type="component" value="Chromosome 03"/>
</dbReference>
<dbReference type="PANTHER" id="PTHR12358">
    <property type="entry name" value="SPHINGOSINE KINASE"/>
    <property type="match status" value="1"/>
</dbReference>
<dbReference type="InterPro" id="IPR016064">
    <property type="entry name" value="NAD/diacylglycerol_kinase_sf"/>
</dbReference>
<keyword evidence="3" id="KW-1185">Reference proteome</keyword>
<dbReference type="PROSITE" id="PS50146">
    <property type="entry name" value="DAGK"/>
    <property type="match status" value="1"/>
</dbReference>
<comment type="caution">
    <text evidence="2">The sequence shown here is derived from an EMBL/GenBank/DDBJ whole genome shotgun (WGS) entry which is preliminary data.</text>
</comment>
<proteinExistence type="predicted"/>
<sequence length="505" mass="55418">MDNGNFIRSSDALSLALSDNRELTISRGHLVLHDPAAEKSQRSSSSCIAITTDASGKKLIPLYNILWAEVLGSQLYVDYAAQSSKTTIKLEKWVYDTDATTKTCHGPTANEFVSALNSRAYADAQAKKRALVLINPNAGPGGALRKWDRDVKPLFDAARMHMDIVVLSRGGEAAELAENINIERYDTIVACSGDGTPHEIFNGLARRPDAQVALAKIAVSHIPCGSGNAMACNLYGSHRPAFAALAIVKGIVTPLDLVSITQRNRRIISFLSQALGIIAESDLATEHLRWMGTKRFGFGVITRIFRKRCYPCDLAVKVEVDKKKGVRAHYQRHTTNFSHGKLRAENCKGFLNGDNQGLPPLKYGTVEDKLPEKWELVSIWVPRLTKLQMAYMAPEMNFFSAAVASDGCMDLITIDGDLAPLTATKILMSVENGKFFDNPHVTYKKISAYRIIPRNQEDGYISIDGERVPFEPFQAEVHQGLGRVISKRGVLEGTGPAISSSLLET</sequence>
<dbReference type="InParanoid" id="A0A151GFR6"/>
<dbReference type="AlphaFoldDB" id="A0A151GFR6"/>
<dbReference type="Gene3D" id="2.60.200.40">
    <property type="match status" value="1"/>
</dbReference>
<dbReference type="InterPro" id="IPR001206">
    <property type="entry name" value="Diacylglycerol_kinase_cat_dom"/>
</dbReference>
<dbReference type="STRING" id="98403.A0A151GFR6"/>
<evidence type="ECO:0000313" key="3">
    <source>
        <dbReference type="Proteomes" id="UP000076580"/>
    </source>
</evidence>
<gene>
    <name evidence="2" type="ORF">DCS_07889</name>
</gene>
<dbReference type="InterPro" id="IPR017438">
    <property type="entry name" value="ATP-NAD_kinase_N"/>
</dbReference>
<dbReference type="GO" id="GO:0005737">
    <property type="term" value="C:cytoplasm"/>
    <property type="evidence" value="ECO:0007669"/>
    <property type="project" value="TreeGrafter"/>
</dbReference>
<dbReference type="Pfam" id="PF00781">
    <property type="entry name" value="DAGK_cat"/>
    <property type="match status" value="1"/>
</dbReference>
<dbReference type="InterPro" id="IPR055916">
    <property type="entry name" value="DUF7493"/>
</dbReference>
<dbReference type="PANTHER" id="PTHR12358:SF31">
    <property type="entry name" value="ACYLGLYCEROL KINASE, MITOCHONDRIAL"/>
    <property type="match status" value="1"/>
</dbReference>
<protein>
    <submittedName>
        <fullName evidence="2">Sphingosine kinase</fullName>
    </submittedName>
</protein>
<evidence type="ECO:0000259" key="1">
    <source>
        <dbReference type="PROSITE" id="PS50146"/>
    </source>
</evidence>
<organism evidence="2 3">
    <name type="scientific">Drechmeria coniospora</name>
    <name type="common">Nematophagous fungus</name>
    <name type="synonym">Meria coniospora</name>
    <dbReference type="NCBI Taxonomy" id="98403"/>
    <lineage>
        <taxon>Eukaryota</taxon>
        <taxon>Fungi</taxon>
        <taxon>Dikarya</taxon>
        <taxon>Ascomycota</taxon>
        <taxon>Pezizomycotina</taxon>
        <taxon>Sordariomycetes</taxon>
        <taxon>Hypocreomycetidae</taxon>
        <taxon>Hypocreales</taxon>
        <taxon>Ophiocordycipitaceae</taxon>
        <taxon>Drechmeria</taxon>
    </lineage>
</organism>
<keyword evidence="2" id="KW-0418">Kinase</keyword>
<dbReference type="GeneID" id="63720532"/>
<dbReference type="GO" id="GO:0016773">
    <property type="term" value="F:phosphotransferase activity, alcohol group as acceptor"/>
    <property type="evidence" value="ECO:0007669"/>
    <property type="project" value="UniProtKB-ARBA"/>
</dbReference>
<dbReference type="GO" id="GO:0016020">
    <property type="term" value="C:membrane"/>
    <property type="evidence" value="ECO:0007669"/>
    <property type="project" value="TreeGrafter"/>
</dbReference>
<dbReference type="RefSeq" id="XP_040655276.1">
    <property type="nucleotide sequence ID" value="XM_040805172.1"/>
</dbReference>
<dbReference type="SUPFAM" id="SSF111331">
    <property type="entry name" value="NAD kinase/diacylglycerol kinase-like"/>
    <property type="match status" value="1"/>
</dbReference>
<name>A0A151GFR6_DRECN</name>
<evidence type="ECO:0000313" key="2">
    <source>
        <dbReference type="EMBL" id="KYK55924.1"/>
    </source>
</evidence>
<reference evidence="2 3" key="1">
    <citation type="journal article" date="2016" name="Sci. Rep.">
        <title>Insights into Adaptations to a Near-Obligate Nematode Endoparasitic Lifestyle from the Finished Genome of Drechmeria coniospora.</title>
        <authorList>
            <person name="Zhang L."/>
            <person name="Zhou Z."/>
            <person name="Guo Q."/>
            <person name="Fokkens L."/>
            <person name="Miskei M."/>
            <person name="Pocsi I."/>
            <person name="Zhang W."/>
            <person name="Chen M."/>
            <person name="Wang L."/>
            <person name="Sun Y."/>
            <person name="Donzelli B.G."/>
            <person name="Gibson D.M."/>
            <person name="Nelson D.R."/>
            <person name="Luo J.G."/>
            <person name="Rep M."/>
            <person name="Liu H."/>
            <person name="Yang S."/>
            <person name="Wang J."/>
            <person name="Krasnoff S.B."/>
            <person name="Xu Y."/>
            <person name="Molnar I."/>
            <person name="Lin M."/>
        </authorList>
    </citation>
    <scope>NUCLEOTIDE SEQUENCE [LARGE SCALE GENOMIC DNA]</scope>
    <source>
        <strain evidence="2 3">ARSEF 6962</strain>
    </source>
</reference>
<dbReference type="SMART" id="SM00046">
    <property type="entry name" value="DAGKc"/>
    <property type="match status" value="1"/>
</dbReference>
<feature type="domain" description="DAGKc" evidence="1">
    <location>
        <begin position="125"/>
        <end position="264"/>
    </location>
</feature>
<dbReference type="InterPro" id="IPR050187">
    <property type="entry name" value="Lipid_Phosphate_FormReg"/>
</dbReference>
<keyword evidence="2" id="KW-0808">Transferase</keyword>
<dbReference type="Gene3D" id="3.40.50.10330">
    <property type="entry name" value="Probable inorganic polyphosphate/atp-NAD kinase, domain 1"/>
    <property type="match status" value="1"/>
</dbReference>
<dbReference type="GO" id="GO:0046512">
    <property type="term" value="P:sphingosine biosynthetic process"/>
    <property type="evidence" value="ECO:0007669"/>
    <property type="project" value="TreeGrafter"/>
</dbReference>
<accession>A0A151GFR6</accession>
<dbReference type="GO" id="GO:0001727">
    <property type="term" value="F:lipid kinase activity"/>
    <property type="evidence" value="ECO:0007669"/>
    <property type="project" value="TreeGrafter"/>
</dbReference>
<dbReference type="FunCoup" id="A0A151GFR6">
    <property type="interactions" value="547"/>
</dbReference>